<dbReference type="InterPro" id="IPR010852">
    <property type="entry name" value="ABATE"/>
</dbReference>
<comment type="caution">
    <text evidence="2">The sequence shown here is derived from an EMBL/GenBank/DDBJ whole genome shotgun (WGS) entry which is preliminary data.</text>
</comment>
<dbReference type="EMBL" id="BSUJ01000001">
    <property type="protein sequence ID" value="GMA21821.1"/>
    <property type="molecule type" value="Genomic_DNA"/>
</dbReference>
<dbReference type="PANTHER" id="PTHR35525">
    <property type="entry name" value="BLL6575 PROTEIN"/>
    <property type="match status" value="1"/>
</dbReference>
<dbReference type="RefSeq" id="WP_284285016.1">
    <property type="nucleotide sequence ID" value="NZ_BSUJ01000001.1"/>
</dbReference>
<dbReference type="PANTHER" id="PTHR35525:SF3">
    <property type="entry name" value="BLL6575 PROTEIN"/>
    <property type="match status" value="1"/>
</dbReference>
<gene>
    <name evidence="2" type="ORF">GCM10025862_38420</name>
</gene>
<dbReference type="Pfam" id="PF11706">
    <property type="entry name" value="zf-CGNR"/>
    <property type="match status" value="1"/>
</dbReference>
<dbReference type="InterPro" id="IPR023286">
    <property type="entry name" value="ABATE_dom_sf"/>
</dbReference>
<name>A0ABQ6HTG2_9MICO</name>
<reference evidence="3" key="1">
    <citation type="journal article" date="2019" name="Int. J. Syst. Evol. Microbiol.">
        <title>The Global Catalogue of Microorganisms (GCM) 10K type strain sequencing project: providing services to taxonomists for standard genome sequencing and annotation.</title>
        <authorList>
            <consortium name="The Broad Institute Genomics Platform"/>
            <consortium name="The Broad Institute Genome Sequencing Center for Infectious Disease"/>
            <person name="Wu L."/>
            <person name="Ma J."/>
        </authorList>
    </citation>
    <scope>NUCLEOTIDE SEQUENCE [LARGE SCALE GENOMIC DNA]</scope>
    <source>
        <strain evidence="3">NBRC 105830</strain>
    </source>
</reference>
<evidence type="ECO:0000313" key="3">
    <source>
        <dbReference type="Proteomes" id="UP001157109"/>
    </source>
</evidence>
<evidence type="ECO:0000259" key="1">
    <source>
        <dbReference type="Pfam" id="PF11706"/>
    </source>
</evidence>
<keyword evidence="3" id="KW-1185">Reference proteome</keyword>
<protein>
    <recommendedName>
        <fullName evidence="1">Zinc finger CGNR domain-containing protein</fullName>
    </recommendedName>
</protein>
<organism evidence="2 3">
    <name type="scientific">Arsenicicoccus piscis</name>
    <dbReference type="NCBI Taxonomy" id="673954"/>
    <lineage>
        <taxon>Bacteria</taxon>
        <taxon>Bacillati</taxon>
        <taxon>Actinomycetota</taxon>
        <taxon>Actinomycetes</taxon>
        <taxon>Micrococcales</taxon>
        <taxon>Intrasporangiaceae</taxon>
        <taxon>Arsenicicoccus</taxon>
    </lineage>
</organism>
<dbReference type="Proteomes" id="UP001157109">
    <property type="component" value="Unassembled WGS sequence"/>
</dbReference>
<dbReference type="Gene3D" id="1.10.3300.10">
    <property type="entry name" value="Jann2411-like domain"/>
    <property type="match status" value="1"/>
</dbReference>
<dbReference type="Pfam" id="PF07336">
    <property type="entry name" value="ABATE"/>
    <property type="match status" value="1"/>
</dbReference>
<proteinExistence type="predicted"/>
<dbReference type="InterPro" id="IPR021005">
    <property type="entry name" value="Znf_CGNR"/>
</dbReference>
<evidence type="ECO:0000313" key="2">
    <source>
        <dbReference type="EMBL" id="GMA21821.1"/>
    </source>
</evidence>
<accession>A0ABQ6HTG2</accession>
<sequence length="209" mass="22796">MTSPARTGSALTDGSARTGFSRVGGDVALDLLNTVASRLAADGGRDLLEGYADVVAWCRACEIVDLAEAAALLAAADRAPLDAAAELVRVRDLREMSYEAVMSGDGPAGAQLAASYREAVGEETLVRRDGAWRWQASELGLATPRHRLAHAVTRLLTSERLGLVYQCEDETCGRVFLDTSPRRNRVWCAADTCGNRNRVRRHYYRRRQS</sequence>
<dbReference type="SUPFAM" id="SSF160904">
    <property type="entry name" value="Jann2411-like"/>
    <property type="match status" value="1"/>
</dbReference>
<feature type="domain" description="Zinc finger CGNR" evidence="1">
    <location>
        <begin position="166"/>
        <end position="206"/>
    </location>
</feature>